<keyword evidence="2" id="KW-1185">Reference proteome</keyword>
<dbReference type="Proteomes" id="UP001148737">
    <property type="component" value="Unassembled WGS sequence"/>
</dbReference>
<evidence type="ECO:0000313" key="2">
    <source>
        <dbReference type="Proteomes" id="UP001148737"/>
    </source>
</evidence>
<gene>
    <name evidence="1" type="ORF">NLG97_g10850</name>
</gene>
<sequence length="82" mass="8315">MGGFVVPCNAKLPDLDLDIGGVYMARIKGSDINFAPVGNGACFGGLQATAPGGMGVYGDIMFKSQFVAFNGGNNSLGMANHA</sequence>
<organism evidence="1 2">
    <name type="scientific">Lecanicillium saksenae</name>
    <dbReference type="NCBI Taxonomy" id="468837"/>
    <lineage>
        <taxon>Eukaryota</taxon>
        <taxon>Fungi</taxon>
        <taxon>Dikarya</taxon>
        <taxon>Ascomycota</taxon>
        <taxon>Pezizomycotina</taxon>
        <taxon>Sordariomycetes</taxon>
        <taxon>Hypocreomycetidae</taxon>
        <taxon>Hypocreales</taxon>
        <taxon>Cordycipitaceae</taxon>
        <taxon>Lecanicillium</taxon>
    </lineage>
</organism>
<accession>A0ACC1QF09</accession>
<protein>
    <submittedName>
        <fullName evidence="1">Uncharacterized protein</fullName>
    </submittedName>
</protein>
<comment type="caution">
    <text evidence="1">The sequence shown here is derived from an EMBL/GenBank/DDBJ whole genome shotgun (WGS) entry which is preliminary data.</text>
</comment>
<name>A0ACC1QF09_9HYPO</name>
<reference evidence="1" key="1">
    <citation type="submission" date="2022-07" db="EMBL/GenBank/DDBJ databases">
        <title>Genome Sequence of Lecanicillium saksenae.</title>
        <authorList>
            <person name="Buettner E."/>
        </authorList>
    </citation>
    <scope>NUCLEOTIDE SEQUENCE</scope>
    <source>
        <strain evidence="1">VT-O1</strain>
    </source>
</reference>
<proteinExistence type="predicted"/>
<dbReference type="EMBL" id="JANAKD010002989">
    <property type="protein sequence ID" value="KAJ3472607.1"/>
    <property type="molecule type" value="Genomic_DNA"/>
</dbReference>
<evidence type="ECO:0000313" key="1">
    <source>
        <dbReference type="EMBL" id="KAJ3472607.1"/>
    </source>
</evidence>